<evidence type="ECO:0000313" key="3">
    <source>
        <dbReference type="Proteomes" id="UP001190700"/>
    </source>
</evidence>
<dbReference type="PANTHER" id="PTHR20921:SF0">
    <property type="entry name" value="TRANSMEMBRANE PROTEIN 222"/>
    <property type="match status" value="1"/>
</dbReference>
<dbReference type="PANTHER" id="PTHR20921">
    <property type="entry name" value="TRANSMEMBRANE PROTEIN 222"/>
    <property type="match status" value="1"/>
</dbReference>
<feature type="compositionally biased region" description="Basic and acidic residues" evidence="1">
    <location>
        <begin position="9"/>
        <end position="42"/>
    </location>
</feature>
<reference evidence="2 3" key="1">
    <citation type="journal article" date="2015" name="Genome Biol. Evol.">
        <title>Comparative Genomics of a Bacterivorous Green Alga Reveals Evolutionary Causalities and Consequences of Phago-Mixotrophic Mode of Nutrition.</title>
        <authorList>
            <person name="Burns J.A."/>
            <person name="Paasch A."/>
            <person name="Narechania A."/>
            <person name="Kim E."/>
        </authorList>
    </citation>
    <scope>NUCLEOTIDE SEQUENCE [LARGE SCALE GENOMIC DNA]</scope>
    <source>
        <strain evidence="2 3">PLY_AMNH</strain>
    </source>
</reference>
<gene>
    <name evidence="2" type="ORF">CYMTET_21798</name>
</gene>
<keyword evidence="3" id="KW-1185">Reference proteome</keyword>
<dbReference type="InterPro" id="IPR008496">
    <property type="entry name" value="TMEM222/RTE1"/>
</dbReference>
<dbReference type="Proteomes" id="UP001190700">
    <property type="component" value="Unassembled WGS sequence"/>
</dbReference>
<dbReference type="AlphaFoldDB" id="A0AAE0L2J9"/>
<evidence type="ECO:0000256" key="1">
    <source>
        <dbReference type="SAM" id="MobiDB-lite"/>
    </source>
</evidence>
<name>A0AAE0L2J9_9CHLO</name>
<feature type="region of interest" description="Disordered" evidence="1">
    <location>
        <begin position="1"/>
        <end position="44"/>
    </location>
</feature>
<proteinExistence type="predicted"/>
<evidence type="ECO:0000313" key="2">
    <source>
        <dbReference type="EMBL" id="KAK3269776.1"/>
    </source>
</evidence>
<comment type="caution">
    <text evidence="2">The sequence shown here is derived from an EMBL/GenBank/DDBJ whole genome shotgun (WGS) entry which is preliminary data.</text>
</comment>
<organism evidence="2 3">
    <name type="scientific">Cymbomonas tetramitiformis</name>
    <dbReference type="NCBI Taxonomy" id="36881"/>
    <lineage>
        <taxon>Eukaryota</taxon>
        <taxon>Viridiplantae</taxon>
        <taxon>Chlorophyta</taxon>
        <taxon>Pyramimonadophyceae</taxon>
        <taxon>Pyramimonadales</taxon>
        <taxon>Pyramimonadaceae</taxon>
        <taxon>Cymbomonas</taxon>
    </lineage>
</organism>
<dbReference type="Pfam" id="PF05608">
    <property type="entry name" value="RTE1"/>
    <property type="match status" value="1"/>
</dbReference>
<dbReference type="EMBL" id="LGRX02010748">
    <property type="protein sequence ID" value="KAK3269776.1"/>
    <property type="molecule type" value="Genomic_DNA"/>
</dbReference>
<accession>A0AAE0L2J9</accession>
<sequence length="172" mass="19393">MPLFALSKSPDHERTTTMARTHEEDRHGLLDNTEELREEPHPRRMHTITPPHSFPCCIVWSPIPVLTWLCPIIGHMGIGLSCGVMLDFAGPYNVNDTGPIFGHPTMYLKIDPYEVAALRGEANVPAEVHWDGAVKRSTVVYNGLMYHWGNNCYQYVSHCLNTMEYKGTSLTA</sequence>
<protein>
    <submittedName>
        <fullName evidence="2">Uncharacterized protein</fullName>
    </submittedName>
</protein>